<evidence type="ECO:0000256" key="6">
    <source>
        <dbReference type="SAM" id="Coils"/>
    </source>
</evidence>
<feature type="binding site" evidence="5">
    <location>
        <begin position="232"/>
        <end position="239"/>
    </location>
    <ligand>
        <name>ATP</name>
        <dbReference type="ChEBI" id="CHEBI:30616"/>
    </ligand>
</feature>
<dbReference type="Pfam" id="PF13538">
    <property type="entry name" value="UvrD_C_2"/>
    <property type="match status" value="1"/>
</dbReference>
<keyword evidence="2 5" id="KW-0378">Hydrolase</keyword>
<evidence type="ECO:0000259" key="7">
    <source>
        <dbReference type="PROSITE" id="PS51198"/>
    </source>
</evidence>
<dbReference type="AlphaFoldDB" id="A0A1I7KV34"/>
<gene>
    <name evidence="8" type="ORF">SAMN05421543_11963</name>
</gene>
<dbReference type="GO" id="GO:0043138">
    <property type="term" value="F:3'-5' DNA helicase activity"/>
    <property type="evidence" value="ECO:0007669"/>
    <property type="project" value="TreeGrafter"/>
</dbReference>
<dbReference type="EMBL" id="FPBV01000019">
    <property type="protein sequence ID" value="SFV01300.1"/>
    <property type="molecule type" value="Genomic_DNA"/>
</dbReference>
<dbReference type="InterPro" id="IPR048228">
    <property type="entry name" value="HelD_bacillota"/>
</dbReference>
<evidence type="ECO:0000256" key="1">
    <source>
        <dbReference type="ARBA" id="ARBA00022741"/>
    </source>
</evidence>
<sequence>MSVPEQEWQWEQRRVDDVVGQIRRRAAELEAQIGDVRADVVELRRNFWDEVTINLSSLDDLVETHFSIRQQAEVLADRERMHQQGARELKTLRKLADSPYFGRIDFQENGSPRPESIYIGIASFKADDDTFLIYDWRAPIASLYYDHTPGPVSYEAPAGTMEGTMSLKRQFVIHDGTIRLMFDASVTIGDELLMEVLSRHADVHMRNIVATIQKEQNRIIRHDRGRLLVVQGAAGSGKTSAALQRVAYLLYKYRKTLTADEMLLFSPNPLFSSYVSTVLPELGEENMRQATFHEYLVHRLGRLFEVENPFDQLEYVLTQSGAPEHAVRLAAIRYKGSTAFLRLIRAYQEFLLLQGMQFRPVRLEDRVIVSAEEIKRQFYQPGAPRRMPERLEWLRDWLLKQVSAFAEREWQAEWVEREVEALDPADYRKAYQQMRQSPFAGDADDYDRQREILARMVLRRYLRPVRARIKRFQFVNPTALYRRLFQDPSFAKRLAGADGLPAEWPEICELTLKYLDQRTLPYEDATPYLYLKELVQGVHMNTTVRHVLVDEAQDYSPFQLEFLKRLFPRARMTLLGDLNQTISPYGGALGNQEDLLQLYGPQETDVIRLTRSYRSTREIVEFTRGMVPGGEAIVPFERTGDRPQVVQARDRTSLHRGIVEAVEHLKRCGCQSIAIICKTAAESREAHEALGPGLGATLVDAFTPEFAPGILILPSYLAKGVEFDGVVVYDASEDAYHTEGDRYLLYTVCTRAMHHLWIGCLGTPSRFILDQPDTTYRLRQAGE</sequence>
<dbReference type="GO" id="GO:0000725">
    <property type="term" value="P:recombinational repair"/>
    <property type="evidence" value="ECO:0007669"/>
    <property type="project" value="TreeGrafter"/>
</dbReference>
<keyword evidence="1 5" id="KW-0547">Nucleotide-binding</keyword>
<dbReference type="InterPro" id="IPR027417">
    <property type="entry name" value="P-loop_NTPase"/>
</dbReference>
<dbReference type="RefSeq" id="WP_074955008.1">
    <property type="nucleotide sequence ID" value="NZ_FPBV01000019.1"/>
</dbReference>
<reference evidence="9" key="1">
    <citation type="submission" date="2016-10" db="EMBL/GenBank/DDBJ databases">
        <authorList>
            <person name="Varghese N."/>
        </authorList>
    </citation>
    <scope>NUCLEOTIDE SEQUENCE [LARGE SCALE GENOMIC DNA]</scope>
    <source>
        <strain evidence="9">DSM 17980</strain>
    </source>
</reference>
<dbReference type="GO" id="GO:0005524">
    <property type="term" value="F:ATP binding"/>
    <property type="evidence" value="ECO:0007669"/>
    <property type="project" value="UniProtKB-UniRule"/>
</dbReference>
<evidence type="ECO:0000313" key="9">
    <source>
        <dbReference type="Proteomes" id="UP000183508"/>
    </source>
</evidence>
<dbReference type="PANTHER" id="PTHR11070:SF17">
    <property type="entry name" value="DNA HELICASE IV"/>
    <property type="match status" value="1"/>
</dbReference>
<evidence type="ECO:0000256" key="2">
    <source>
        <dbReference type="ARBA" id="ARBA00022801"/>
    </source>
</evidence>
<dbReference type="PROSITE" id="PS51198">
    <property type="entry name" value="UVRD_HELICASE_ATP_BIND"/>
    <property type="match status" value="1"/>
</dbReference>
<dbReference type="PANTHER" id="PTHR11070">
    <property type="entry name" value="UVRD / RECB / PCRA DNA HELICASE FAMILY MEMBER"/>
    <property type="match status" value="1"/>
</dbReference>
<dbReference type="SUPFAM" id="SSF52540">
    <property type="entry name" value="P-loop containing nucleoside triphosphate hydrolases"/>
    <property type="match status" value="1"/>
</dbReference>
<dbReference type="GO" id="GO:0016787">
    <property type="term" value="F:hydrolase activity"/>
    <property type="evidence" value="ECO:0007669"/>
    <property type="project" value="UniProtKB-UniRule"/>
</dbReference>
<dbReference type="InterPro" id="IPR027785">
    <property type="entry name" value="UvrD-like_helicase_C"/>
</dbReference>
<dbReference type="STRING" id="392015.SAMN05421543_11963"/>
<keyword evidence="9" id="KW-1185">Reference proteome</keyword>
<dbReference type="eggNOG" id="COG3973">
    <property type="taxonomic scope" value="Bacteria"/>
</dbReference>
<protein>
    <submittedName>
        <fullName evidence="8">DNA helicase-2 / ATP-dependent DNA helicase PcrA</fullName>
    </submittedName>
</protein>
<feature type="coiled-coil region" evidence="6">
    <location>
        <begin position="19"/>
        <end position="46"/>
    </location>
</feature>
<dbReference type="InterPro" id="IPR000212">
    <property type="entry name" value="DNA_helicase_UvrD/REP"/>
</dbReference>
<keyword evidence="3 5" id="KW-0347">Helicase</keyword>
<keyword evidence="6" id="KW-0175">Coiled coil</keyword>
<dbReference type="GO" id="GO:0003677">
    <property type="term" value="F:DNA binding"/>
    <property type="evidence" value="ECO:0007669"/>
    <property type="project" value="InterPro"/>
</dbReference>
<dbReference type="GO" id="GO:0005829">
    <property type="term" value="C:cytosol"/>
    <property type="evidence" value="ECO:0007669"/>
    <property type="project" value="TreeGrafter"/>
</dbReference>
<dbReference type="Gene3D" id="3.40.50.300">
    <property type="entry name" value="P-loop containing nucleotide triphosphate hydrolases"/>
    <property type="match status" value="3"/>
</dbReference>
<evidence type="ECO:0000313" key="8">
    <source>
        <dbReference type="EMBL" id="SFV01300.1"/>
    </source>
</evidence>
<dbReference type="OrthoDB" id="9787585at2"/>
<evidence type="ECO:0000256" key="4">
    <source>
        <dbReference type="ARBA" id="ARBA00022840"/>
    </source>
</evidence>
<dbReference type="InterPro" id="IPR014016">
    <property type="entry name" value="UvrD-like_ATP-bd"/>
</dbReference>
<organism evidence="8 9">
    <name type="scientific">Alicyclobacillus macrosporangiidus</name>
    <dbReference type="NCBI Taxonomy" id="392015"/>
    <lineage>
        <taxon>Bacteria</taxon>
        <taxon>Bacillati</taxon>
        <taxon>Bacillota</taxon>
        <taxon>Bacilli</taxon>
        <taxon>Bacillales</taxon>
        <taxon>Alicyclobacillaceae</taxon>
        <taxon>Alicyclobacillus</taxon>
    </lineage>
</organism>
<dbReference type="NCBIfam" id="NF041464">
    <property type="entry name" value="HelD_BACSU"/>
    <property type="match status" value="1"/>
</dbReference>
<accession>A0A1I7KV34</accession>
<keyword evidence="4 5" id="KW-0067">ATP-binding</keyword>
<evidence type="ECO:0000256" key="5">
    <source>
        <dbReference type="PROSITE-ProRule" id="PRU00560"/>
    </source>
</evidence>
<feature type="domain" description="UvrD-like helicase ATP-binding" evidence="7">
    <location>
        <begin position="211"/>
        <end position="616"/>
    </location>
</feature>
<name>A0A1I7KV34_9BACL</name>
<proteinExistence type="predicted"/>
<dbReference type="Proteomes" id="UP000183508">
    <property type="component" value="Unassembled WGS sequence"/>
</dbReference>
<dbReference type="Pfam" id="PF00580">
    <property type="entry name" value="UvrD-helicase"/>
    <property type="match status" value="1"/>
</dbReference>
<evidence type="ECO:0000256" key="3">
    <source>
        <dbReference type="ARBA" id="ARBA00022806"/>
    </source>
</evidence>